<organism evidence="2 3">
    <name type="scientific">Streptosporangium saharense</name>
    <dbReference type="NCBI Taxonomy" id="1706840"/>
    <lineage>
        <taxon>Bacteria</taxon>
        <taxon>Bacillati</taxon>
        <taxon>Actinomycetota</taxon>
        <taxon>Actinomycetes</taxon>
        <taxon>Streptosporangiales</taxon>
        <taxon>Streptosporangiaceae</taxon>
        <taxon>Streptosporangium</taxon>
    </lineage>
</organism>
<dbReference type="GO" id="GO:0004519">
    <property type="term" value="F:endonuclease activity"/>
    <property type="evidence" value="ECO:0007669"/>
    <property type="project" value="UniProtKB-KW"/>
</dbReference>
<dbReference type="AlphaFoldDB" id="A0A7W7QQV5"/>
<evidence type="ECO:0000313" key="2">
    <source>
        <dbReference type="EMBL" id="MBB4917441.1"/>
    </source>
</evidence>
<reference evidence="2 3" key="1">
    <citation type="submission" date="2020-08" db="EMBL/GenBank/DDBJ databases">
        <title>Genomic Encyclopedia of Type Strains, Phase III (KMG-III): the genomes of soil and plant-associated and newly described type strains.</title>
        <authorList>
            <person name="Whitman W."/>
        </authorList>
    </citation>
    <scope>NUCLEOTIDE SEQUENCE [LARGE SCALE GENOMIC DNA]</scope>
    <source>
        <strain evidence="2 3">CECT 8840</strain>
    </source>
</reference>
<dbReference type="InterPro" id="IPR035901">
    <property type="entry name" value="GIY-YIG_endonuc_sf"/>
</dbReference>
<comment type="caution">
    <text evidence="2">The sequence shown here is derived from an EMBL/GenBank/DDBJ whole genome shotgun (WGS) entry which is preliminary data.</text>
</comment>
<dbReference type="InterPro" id="IPR000305">
    <property type="entry name" value="GIY-YIG_endonuc"/>
</dbReference>
<proteinExistence type="predicted"/>
<evidence type="ECO:0000313" key="3">
    <source>
        <dbReference type="Proteomes" id="UP000552644"/>
    </source>
</evidence>
<keyword evidence="2" id="KW-0255">Endonuclease</keyword>
<keyword evidence="2" id="KW-0540">Nuclease</keyword>
<keyword evidence="3" id="KW-1185">Reference proteome</keyword>
<gene>
    <name evidence="2" type="ORF">FHS44_004549</name>
</gene>
<accession>A0A7W7QQV5</accession>
<evidence type="ECO:0000259" key="1">
    <source>
        <dbReference type="Pfam" id="PF01541"/>
    </source>
</evidence>
<keyword evidence="2" id="KW-0378">Hydrolase</keyword>
<sequence>MRLHSVSIKRFVFRLTPPAIRAMMPERCIGVYILFRNDTPIYVGRSDHCLRRRLSTHNHLQEATHVAWEFTPTVQQAYVLEAHLFHQHRDHLINKIHPALPEGSSISCPFCVRNTKQALARAFNRVA</sequence>
<feature type="domain" description="GIY-YIG" evidence="1">
    <location>
        <begin position="29"/>
        <end position="90"/>
    </location>
</feature>
<dbReference type="EMBL" id="JACHJP010000004">
    <property type="protein sequence ID" value="MBB4917441.1"/>
    <property type="molecule type" value="Genomic_DNA"/>
</dbReference>
<dbReference type="SUPFAM" id="SSF82771">
    <property type="entry name" value="GIY-YIG endonuclease"/>
    <property type="match status" value="1"/>
</dbReference>
<dbReference type="Proteomes" id="UP000552644">
    <property type="component" value="Unassembled WGS sequence"/>
</dbReference>
<name>A0A7W7QQV5_9ACTN</name>
<dbReference type="Pfam" id="PF01541">
    <property type="entry name" value="GIY-YIG"/>
    <property type="match status" value="1"/>
</dbReference>
<dbReference type="RefSeq" id="WP_184717654.1">
    <property type="nucleotide sequence ID" value="NZ_JACHJP010000004.1"/>
</dbReference>
<protein>
    <submittedName>
        <fullName evidence="2">Putative GIY-YIG superfamily endonuclease</fullName>
    </submittedName>
</protein>